<feature type="region of interest" description="Disordered" evidence="5">
    <location>
        <begin position="102"/>
        <end position="185"/>
    </location>
</feature>
<accession>A0ABV1FCV3</accession>
<evidence type="ECO:0000256" key="6">
    <source>
        <dbReference type="SAM" id="Phobius"/>
    </source>
</evidence>
<keyword evidence="4" id="KW-0788">Thiol protease</keyword>
<keyword evidence="6" id="KW-0812">Transmembrane</keyword>
<dbReference type="PANTHER" id="PTHR47359">
    <property type="entry name" value="PEPTIDOGLYCAN DL-ENDOPEPTIDASE CWLO"/>
    <property type="match status" value="1"/>
</dbReference>
<gene>
    <name evidence="8" type="ORF">WMO29_01715</name>
</gene>
<keyword evidence="2" id="KW-0645">Protease</keyword>
<keyword evidence="6" id="KW-1133">Transmembrane helix</keyword>
<dbReference type="Pfam" id="PF00877">
    <property type="entry name" value="NLPC_P60"/>
    <property type="match status" value="1"/>
</dbReference>
<comment type="similarity">
    <text evidence="1">Belongs to the peptidase C40 family.</text>
</comment>
<dbReference type="InterPro" id="IPR000064">
    <property type="entry name" value="NLP_P60_dom"/>
</dbReference>
<dbReference type="RefSeq" id="WP_349163484.1">
    <property type="nucleotide sequence ID" value="NZ_JBBMFE010000001.1"/>
</dbReference>
<reference evidence="8 9" key="1">
    <citation type="submission" date="2024-03" db="EMBL/GenBank/DDBJ databases">
        <title>Human intestinal bacterial collection.</title>
        <authorList>
            <person name="Pauvert C."/>
            <person name="Hitch T.C.A."/>
            <person name="Clavel T."/>
        </authorList>
    </citation>
    <scope>NUCLEOTIDE SEQUENCE [LARGE SCALE GENOMIC DNA]</scope>
    <source>
        <strain evidence="8 9">CLA-AA-H132</strain>
    </source>
</reference>
<evidence type="ECO:0000256" key="4">
    <source>
        <dbReference type="ARBA" id="ARBA00022807"/>
    </source>
</evidence>
<sequence>MEVAALVIRQKIDKPVRLHVKKGSGIRVRTSGQRVAVKGARIYTVQRGPKVKRVSTRAGTSRRYNRKGSDAYRQGKRYYTTGRYQADPYYNKKRQVQAIQKEGYRKGKELKGKEKSRPGITGEDWYKTEGSHRLPERSGREQYKEKRKSHWERRHDERQVEDYSKRGKAGKKQKQADTKKEATKRQLRQRKVAYFLDKTRAEEEQKDSIAKLTRDVAVKYLEVLVKKAVAAIGGFLVGAALFIAVAFIPVVAVVTILYNSPFAIFLPILEEGEQVTDVFSSYLSDFRKEAEQLAQEHSGYDEGELIYVDYEGGGAEPSNLYDMIAVYMVRYGVGDTASIVNDTTKSWMRTVMEDMCSYILETGTEERDTGEKDKNGQAITETVSVLYVKVHLKTYSDMVAEYGFGEDEVAMLEELMRPENLALLGGNGADSFEKLTEEEIRTALGDASGDVGTALSYALSKVGYPYSQELRDSGDYYDCSSLVYYAWKAAGVDISYGSSYSAAAQAQGLEQAGKSVPLEELQPGDLIYFSFVHNERYKNISHVAIYAGNGMIIEAANESTGVVYRKLHSQRSIVTVCRP</sequence>
<comment type="caution">
    <text evidence="8">The sequence shown here is derived from an EMBL/GenBank/DDBJ whole genome shotgun (WGS) entry which is preliminary data.</text>
</comment>
<feature type="compositionally biased region" description="Basic and acidic residues" evidence="5">
    <location>
        <begin position="124"/>
        <end position="144"/>
    </location>
</feature>
<organism evidence="8 9">
    <name type="scientific">Laedolimicola intestinihominis</name>
    <dbReference type="NCBI Taxonomy" id="3133166"/>
    <lineage>
        <taxon>Bacteria</taxon>
        <taxon>Bacillati</taxon>
        <taxon>Bacillota</taxon>
        <taxon>Clostridia</taxon>
        <taxon>Lachnospirales</taxon>
        <taxon>Lachnospiraceae</taxon>
        <taxon>Laedolimicola</taxon>
    </lineage>
</organism>
<proteinExistence type="inferred from homology"/>
<dbReference type="SUPFAM" id="SSF54001">
    <property type="entry name" value="Cysteine proteinases"/>
    <property type="match status" value="1"/>
</dbReference>
<evidence type="ECO:0000313" key="8">
    <source>
        <dbReference type="EMBL" id="MEQ2471220.1"/>
    </source>
</evidence>
<dbReference type="PANTHER" id="PTHR47359:SF3">
    <property type="entry name" value="NLP_P60 DOMAIN-CONTAINING PROTEIN-RELATED"/>
    <property type="match status" value="1"/>
</dbReference>
<protein>
    <submittedName>
        <fullName evidence="8">NlpC/P60 family protein</fullName>
    </submittedName>
</protein>
<dbReference type="PROSITE" id="PS51935">
    <property type="entry name" value="NLPC_P60"/>
    <property type="match status" value="1"/>
</dbReference>
<feature type="region of interest" description="Disordered" evidence="5">
    <location>
        <begin position="52"/>
        <end position="71"/>
    </location>
</feature>
<feature type="compositionally biased region" description="Basic and acidic residues" evidence="5">
    <location>
        <begin position="153"/>
        <end position="165"/>
    </location>
</feature>
<feature type="compositionally biased region" description="Basic and acidic residues" evidence="5">
    <location>
        <begin position="102"/>
        <end position="117"/>
    </location>
</feature>
<feature type="transmembrane region" description="Helical" evidence="6">
    <location>
        <begin position="229"/>
        <end position="258"/>
    </location>
</feature>
<dbReference type="InterPro" id="IPR051794">
    <property type="entry name" value="PG_Endopeptidase_C40"/>
</dbReference>
<dbReference type="InterPro" id="IPR038765">
    <property type="entry name" value="Papain-like_cys_pep_sf"/>
</dbReference>
<evidence type="ECO:0000259" key="7">
    <source>
        <dbReference type="PROSITE" id="PS51935"/>
    </source>
</evidence>
<evidence type="ECO:0000256" key="3">
    <source>
        <dbReference type="ARBA" id="ARBA00022801"/>
    </source>
</evidence>
<evidence type="ECO:0000256" key="5">
    <source>
        <dbReference type="SAM" id="MobiDB-lite"/>
    </source>
</evidence>
<keyword evidence="6" id="KW-0472">Membrane</keyword>
<evidence type="ECO:0000256" key="2">
    <source>
        <dbReference type="ARBA" id="ARBA00022670"/>
    </source>
</evidence>
<evidence type="ECO:0000256" key="1">
    <source>
        <dbReference type="ARBA" id="ARBA00007074"/>
    </source>
</evidence>
<keyword evidence="9" id="KW-1185">Reference proteome</keyword>
<name>A0ABV1FCV3_9FIRM</name>
<dbReference type="Proteomes" id="UP001438008">
    <property type="component" value="Unassembled WGS sequence"/>
</dbReference>
<evidence type="ECO:0000313" key="9">
    <source>
        <dbReference type="Proteomes" id="UP001438008"/>
    </source>
</evidence>
<dbReference type="EMBL" id="JBBMFE010000001">
    <property type="protein sequence ID" value="MEQ2471220.1"/>
    <property type="molecule type" value="Genomic_DNA"/>
</dbReference>
<feature type="domain" description="NlpC/P60" evidence="7">
    <location>
        <begin position="448"/>
        <end position="579"/>
    </location>
</feature>
<feature type="compositionally biased region" description="Basic and acidic residues" evidence="5">
    <location>
        <begin position="174"/>
        <end position="184"/>
    </location>
</feature>
<dbReference type="Gene3D" id="3.90.1720.10">
    <property type="entry name" value="endopeptidase domain like (from Nostoc punctiforme)"/>
    <property type="match status" value="1"/>
</dbReference>
<keyword evidence="3" id="KW-0378">Hydrolase</keyword>